<protein>
    <submittedName>
        <fullName evidence="5">Agmatinase</fullName>
    </submittedName>
</protein>
<dbReference type="GO" id="GO:0008783">
    <property type="term" value="F:agmatinase activity"/>
    <property type="evidence" value="ECO:0007669"/>
    <property type="project" value="TreeGrafter"/>
</dbReference>
<feature type="binding site" evidence="4">
    <location>
        <position position="129"/>
    </location>
    <ligand>
        <name>Mn(2+)</name>
        <dbReference type="ChEBI" id="CHEBI:29035"/>
        <label>1</label>
    </ligand>
</feature>
<dbReference type="Proteomes" id="UP000008386">
    <property type="component" value="Chromosome"/>
</dbReference>
<keyword evidence="4" id="KW-0464">Manganese</keyword>
<evidence type="ECO:0000313" key="6">
    <source>
        <dbReference type="Proteomes" id="UP000008386"/>
    </source>
</evidence>
<dbReference type="NCBIfam" id="TIGR01230">
    <property type="entry name" value="agmatinase"/>
    <property type="match status" value="1"/>
</dbReference>
<proteinExistence type="inferred from homology"/>
<dbReference type="InterPro" id="IPR023696">
    <property type="entry name" value="Ureohydrolase_dom_sf"/>
</dbReference>
<dbReference type="PIRSF" id="PIRSF036979">
    <property type="entry name" value="Arginase"/>
    <property type="match status" value="1"/>
</dbReference>
<dbReference type="Gene3D" id="3.40.800.10">
    <property type="entry name" value="Ureohydrolase domain"/>
    <property type="match status" value="1"/>
</dbReference>
<keyword evidence="6" id="KW-1185">Reference proteome</keyword>
<sequence length="300" mass="33497">MNLYKSFFGISFGGAMEPLYTFRTFDMELPLVNPEEADYIILGLPFDGTTSYKPGARFGPLLIRQATLNLESYVLDYDVDVAQLRIADVGDLVVMAGDVEGTLERAARTVEELREINGSALPIFLGGEHSMTYAPVRVLRPRSYVVFDAHLDLRNEYEGSLFNHACVARRIRELGVEVAIFGVRSGTKEEIEFARENNVEWVHARDYSFDAFVDLVLSLPEPIYVSVDIDVFDAPLVPETGTPEAGGLRFWDVVEALEWLTERKSIVGFDIMEVAGTEIGNVTALTAAKLLFYFLAMTAR</sequence>
<evidence type="ECO:0000256" key="2">
    <source>
        <dbReference type="ARBA" id="ARBA00022723"/>
    </source>
</evidence>
<feature type="binding site" evidence="4">
    <location>
        <position position="150"/>
    </location>
    <ligand>
        <name>Mn(2+)</name>
        <dbReference type="ChEBI" id="CHEBI:29035"/>
        <label>1</label>
    </ligand>
</feature>
<dbReference type="PROSITE" id="PS51409">
    <property type="entry name" value="ARGINASE_2"/>
    <property type="match status" value="1"/>
</dbReference>
<dbReference type="KEGG" id="pya:PYCH_14880"/>
<keyword evidence="2 4" id="KW-0479">Metal-binding</keyword>
<keyword evidence="3" id="KW-0378">Hydrolase</keyword>
<dbReference type="eggNOG" id="arCOG01700">
    <property type="taxonomic scope" value="Archaea"/>
</dbReference>
<dbReference type="SUPFAM" id="SSF52768">
    <property type="entry name" value="Arginase/deacetylase"/>
    <property type="match status" value="1"/>
</dbReference>
<comment type="cofactor">
    <cofactor evidence="4">
        <name>Mn(2+)</name>
        <dbReference type="ChEBI" id="CHEBI:29035"/>
    </cofactor>
    <text evidence="4">Binds 2 manganese ions per subunit.</text>
</comment>
<comment type="similarity">
    <text evidence="1">Belongs to the arginase family. Agmatinase subfamily.</text>
</comment>
<feature type="binding site" evidence="4">
    <location>
        <position position="152"/>
    </location>
    <ligand>
        <name>Mn(2+)</name>
        <dbReference type="ChEBI" id="CHEBI:29035"/>
        <label>1</label>
    </ligand>
</feature>
<feature type="binding site" evidence="4">
    <location>
        <position position="148"/>
    </location>
    <ligand>
        <name>Mn(2+)</name>
        <dbReference type="ChEBI" id="CHEBI:29035"/>
        <label>1</label>
    </ligand>
</feature>
<dbReference type="Pfam" id="PF00491">
    <property type="entry name" value="Arginase"/>
    <property type="match status" value="1"/>
</dbReference>
<name>F8AGF9_PYRYC</name>
<dbReference type="PANTHER" id="PTHR11358">
    <property type="entry name" value="ARGINASE/AGMATINASE"/>
    <property type="match status" value="1"/>
</dbReference>
<dbReference type="InterPro" id="IPR006035">
    <property type="entry name" value="Ureohydrolase"/>
</dbReference>
<dbReference type="HOGENOM" id="CLU_039478_0_2_2"/>
<gene>
    <name evidence="5" type="ordered locus">PYCH_14880</name>
</gene>
<dbReference type="AlphaFoldDB" id="F8AGF9"/>
<evidence type="ECO:0000313" key="5">
    <source>
        <dbReference type="EMBL" id="AEH25156.1"/>
    </source>
</evidence>
<feature type="binding site" evidence="4">
    <location>
        <position position="228"/>
    </location>
    <ligand>
        <name>Mn(2+)</name>
        <dbReference type="ChEBI" id="CHEBI:29035"/>
        <label>1</label>
    </ligand>
</feature>
<organism evidence="5 6">
    <name type="scientific">Pyrococcus yayanosii (strain CH1 / JCM 16557)</name>
    <dbReference type="NCBI Taxonomy" id="529709"/>
    <lineage>
        <taxon>Archaea</taxon>
        <taxon>Methanobacteriati</taxon>
        <taxon>Methanobacteriota</taxon>
        <taxon>Thermococci</taxon>
        <taxon>Thermococcales</taxon>
        <taxon>Thermococcaceae</taxon>
        <taxon>Pyrococcus</taxon>
    </lineage>
</organism>
<feature type="binding site" evidence="4">
    <location>
        <position position="230"/>
    </location>
    <ligand>
        <name>Mn(2+)</name>
        <dbReference type="ChEBI" id="CHEBI:29035"/>
        <label>1</label>
    </ligand>
</feature>
<accession>F8AGF9</accession>
<reference evidence="5 6" key="1">
    <citation type="journal article" date="2011" name="J. Bacteriol.">
        <title>Complete genome sequence of the obligate piezophilic hyperthermophilic archaeon Pyrococcus yayanosii CH1.</title>
        <authorList>
            <person name="Jun X."/>
            <person name="Lupeng L."/>
            <person name="Minjuan X."/>
            <person name="Oger P."/>
            <person name="Fengping W."/>
            <person name="Jebbar M."/>
            <person name="Xiang X."/>
        </authorList>
    </citation>
    <scope>NUCLEOTIDE SEQUENCE [LARGE SCALE GENOMIC DNA]</scope>
    <source>
        <strain evidence="6">CH1 / JCM 16557</strain>
    </source>
</reference>
<dbReference type="PANTHER" id="PTHR11358:SF26">
    <property type="entry name" value="GUANIDINO ACID HYDROLASE, MITOCHONDRIAL"/>
    <property type="match status" value="1"/>
</dbReference>
<dbReference type="InterPro" id="IPR005925">
    <property type="entry name" value="Agmatinase-rel"/>
</dbReference>
<dbReference type="EMBL" id="CP002779">
    <property type="protein sequence ID" value="AEH25156.1"/>
    <property type="molecule type" value="Genomic_DNA"/>
</dbReference>
<dbReference type="GO" id="GO:0033389">
    <property type="term" value="P:putrescine biosynthetic process from arginine, via agmatine"/>
    <property type="evidence" value="ECO:0007669"/>
    <property type="project" value="TreeGrafter"/>
</dbReference>
<evidence type="ECO:0000256" key="1">
    <source>
        <dbReference type="ARBA" id="ARBA00009227"/>
    </source>
</evidence>
<evidence type="ECO:0000256" key="3">
    <source>
        <dbReference type="ARBA" id="ARBA00022801"/>
    </source>
</evidence>
<dbReference type="STRING" id="529709.PYCH_14880"/>
<evidence type="ECO:0000256" key="4">
    <source>
        <dbReference type="PIRSR" id="PIRSR036979-1"/>
    </source>
</evidence>
<dbReference type="GO" id="GO:0046872">
    <property type="term" value="F:metal ion binding"/>
    <property type="evidence" value="ECO:0007669"/>
    <property type="project" value="UniProtKB-KW"/>
</dbReference>
<dbReference type="CDD" id="cd11593">
    <property type="entry name" value="Agmatinase-like_2"/>
    <property type="match status" value="1"/>
</dbReference>